<dbReference type="PANTHER" id="PTHR33337:SF40">
    <property type="entry name" value="CENP-V_GFA DOMAIN-CONTAINING PROTEIN-RELATED"/>
    <property type="match status" value="1"/>
</dbReference>
<keyword evidence="7" id="KW-1185">Reference proteome</keyword>
<dbReference type="InterPro" id="IPR006913">
    <property type="entry name" value="CENP-V/GFA"/>
</dbReference>
<reference evidence="6 7" key="1">
    <citation type="journal article" date="2006" name="J. Bacteriol.">
        <title>Comparative genomic evidence for a close relationship between the dimorphic prosthecate bacteria Hyphomonas neptunium and Caulobacter crescentus.</title>
        <authorList>
            <person name="Badger J.H."/>
            <person name="Hoover T.R."/>
            <person name="Brun Y.V."/>
            <person name="Weiner R.M."/>
            <person name="Laub M.T."/>
            <person name="Alexandre G."/>
            <person name="Mrazek J."/>
            <person name="Ren Q."/>
            <person name="Paulsen I.T."/>
            <person name="Nelson K.E."/>
            <person name="Khouri H.M."/>
            <person name="Radune D."/>
            <person name="Sosa J."/>
            <person name="Dodson R.J."/>
            <person name="Sullivan S.A."/>
            <person name="Rosovitz M.J."/>
            <person name="Madupu R."/>
            <person name="Brinkac L.M."/>
            <person name="Durkin A.S."/>
            <person name="Daugherty S.C."/>
            <person name="Kothari S.P."/>
            <person name="Giglio M.G."/>
            <person name="Zhou L."/>
            <person name="Haft D.H."/>
            <person name="Selengut J.D."/>
            <person name="Davidsen T.M."/>
            <person name="Yang Q."/>
            <person name="Zafar N."/>
            <person name="Ward N.L."/>
        </authorList>
    </citation>
    <scope>NUCLEOTIDE SEQUENCE [LARGE SCALE GENOMIC DNA]</scope>
    <source>
        <strain evidence="6 7">ATCC 15444</strain>
    </source>
</reference>
<dbReference type="PROSITE" id="PS51891">
    <property type="entry name" value="CENP_V_GFA"/>
    <property type="match status" value="1"/>
</dbReference>
<gene>
    <name evidence="6" type="ordered locus">HNE_0559</name>
</gene>
<evidence type="ECO:0000256" key="1">
    <source>
        <dbReference type="ARBA" id="ARBA00005495"/>
    </source>
</evidence>
<dbReference type="Pfam" id="PF04828">
    <property type="entry name" value="GFA"/>
    <property type="match status" value="1"/>
</dbReference>
<comment type="similarity">
    <text evidence="1">Belongs to the Gfa family.</text>
</comment>
<protein>
    <recommendedName>
        <fullName evidence="5">CENP-V/GFA domain-containing protein</fullName>
    </recommendedName>
</protein>
<evidence type="ECO:0000256" key="3">
    <source>
        <dbReference type="ARBA" id="ARBA00022833"/>
    </source>
</evidence>
<proteinExistence type="inferred from homology"/>
<dbReference type="AlphaFoldDB" id="Q0C4Q5"/>
<dbReference type="HOGENOM" id="CLU_055491_6_3_5"/>
<feature type="domain" description="CENP-V/GFA" evidence="5">
    <location>
        <begin position="8"/>
        <end position="121"/>
    </location>
</feature>
<name>Q0C4Q5_HYPNA</name>
<dbReference type="GO" id="GO:0016846">
    <property type="term" value="F:carbon-sulfur lyase activity"/>
    <property type="evidence" value="ECO:0007669"/>
    <property type="project" value="InterPro"/>
</dbReference>
<dbReference type="InterPro" id="IPR011057">
    <property type="entry name" value="Mss4-like_sf"/>
</dbReference>
<evidence type="ECO:0000256" key="2">
    <source>
        <dbReference type="ARBA" id="ARBA00022723"/>
    </source>
</evidence>
<evidence type="ECO:0000256" key="4">
    <source>
        <dbReference type="ARBA" id="ARBA00023239"/>
    </source>
</evidence>
<dbReference type="SUPFAM" id="SSF51316">
    <property type="entry name" value="Mss4-like"/>
    <property type="match status" value="1"/>
</dbReference>
<dbReference type="eggNOG" id="COG3791">
    <property type="taxonomic scope" value="Bacteria"/>
</dbReference>
<dbReference type="GO" id="GO:0046872">
    <property type="term" value="F:metal ion binding"/>
    <property type="evidence" value="ECO:0007669"/>
    <property type="project" value="UniProtKB-KW"/>
</dbReference>
<keyword evidence="3" id="KW-0862">Zinc</keyword>
<dbReference type="Gene3D" id="3.90.1590.10">
    <property type="entry name" value="glutathione-dependent formaldehyde- activating enzyme (gfa)"/>
    <property type="match status" value="1"/>
</dbReference>
<organism evidence="6 7">
    <name type="scientific">Hyphomonas neptunium (strain ATCC 15444)</name>
    <dbReference type="NCBI Taxonomy" id="228405"/>
    <lineage>
        <taxon>Bacteria</taxon>
        <taxon>Pseudomonadati</taxon>
        <taxon>Pseudomonadota</taxon>
        <taxon>Alphaproteobacteria</taxon>
        <taxon>Hyphomonadales</taxon>
        <taxon>Hyphomonadaceae</taxon>
        <taxon>Hyphomonas</taxon>
    </lineage>
</organism>
<dbReference type="EMBL" id="CP000158">
    <property type="protein sequence ID" value="ABI75847.1"/>
    <property type="molecule type" value="Genomic_DNA"/>
</dbReference>
<dbReference type="KEGG" id="hne:HNE_0559"/>
<accession>Q0C4Q5</accession>
<sequence>MDEWQLPWTATCLCGQVKMKITAPPLVSMACHCTGCQKLTSGPYSLSLLLPANGFEVTEGAPEIGGLHTENQQMFCPHCKNWLFTRLPGMPFVNFRPGMLEDASWVRPIIETMTRERLPYAQTGAEFSYEGFPAPEDYGPAMAAFADHGARPPAL</sequence>
<keyword evidence="4" id="KW-0456">Lyase</keyword>
<evidence type="ECO:0000259" key="5">
    <source>
        <dbReference type="PROSITE" id="PS51891"/>
    </source>
</evidence>
<keyword evidence="2" id="KW-0479">Metal-binding</keyword>
<dbReference type="STRING" id="228405.HNE_0559"/>
<evidence type="ECO:0000313" key="7">
    <source>
        <dbReference type="Proteomes" id="UP000001959"/>
    </source>
</evidence>
<dbReference type="Proteomes" id="UP000001959">
    <property type="component" value="Chromosome"/>
</dbReference>
<dbReference type="RefSeq" id="WP_011645588.1">
    <property type="nucleotide sequence ID" value="NC_008358.1"/>
</dbReference>
<dbReference type="PANTHER" id="PTHR33337">
    <property type="entry name" value="GFA DOMAIN-CONTAINING PROTEIN"/>
    <property type="match status" value="1"/>
</dbReference>
<evidence type="ECO:0000313" key="6">
    <source>
        <dbReference type="EMBL" id="ABI75847.1"/>
    </source>
</evidence>